<evidence type="ECO:0000313" key="3">
    <source>
        <dbReference type="EMBL" id="SNS11183.1"/>
    </source>
</evidence>
<reference evidence="3 4" key="1">
    <citation type="submission" date="2017-06" db="EMBL/GenBank/DDBJ databases">
        <authorList>
            <person name="Kim H.J."/>
            <person name="Triplett B.A."/>
        </authorList>
    </citation>
    <scope>NUCLEOTIDE SEQUENCE [LARGE SCALE GENOMIC DNA]</scope>
    <source>
        <strain evidence="3 4">DSM 13116</strain>
    </source>
</reference>
<dbReference type="RefSeq" id="WP_089274990.1">
    <property type="nucleotide sequence ID" value="NZ_FZOC01000006.1"/>
</dbReference>
<dbReference type="SUPFAM" id="SSF53448">
    <property type="entry name" value="Nucleotide-diphospho-sugar transferases"/>
    <property type="match status" value="1"/>
</dbReference>
<dbReference type="Proteomes" id="UP000198324">
    <property type="component" value="Unassembled WGS sequence"/>
</dbReference>
<protein>
    <submittedName>
        <fullName evidence="3">MobA-like NTP transferase domain-containing protein</fullName>
    </submittedName>
</protein>
<proteinExistence type="predicted"/>
<gene>
    <name evidence="3" type="ORF">SAMN04488503_2790</name>
</gene>
<organism evidence="3 4">
    <name type="scientific">Humidesulfovibrio mexicanus</name>
    <dbReference type="NCBI Taxonomy" id="147047"/>
    <lineage>
        <taxon>Bacteria</taxon>
        <taxon>Pseudomonadati</taxon>
        <taxon>Thermodesulfobacteriota</taxon>
        <taxon>Desulfovibrionia</taxon>
        <taxon>Desulfovibrionales</taxon>
        <taxon>Desulfovibrionaceae</taxon>
        <taxon>Humidesulfovibrio</taxon>
    </lineage>
</organism>
<evidence type="ECO:0000313" key="4">
    <source>
        <dbReference type="Proteomes" id="UP000198324"/>
    </source>
</evidence>
<feature type="domain" description="MobA-like NTP transferase" evidence="2">
    <location>
        <begin position="19"/>
        <end position="137"/>
    </location>
</feature>
<sequence length="423" mass="44823">MDAIIPLMPEHPALLSSDAGAAALDRVFAALRQARGLERVVVAGHDAELLDMARDAGLSAVLLAAPQPGPGGLLPRGALAALERLAADGRRVLVVGCENPLLRAEDIEAFVRNAATTDAPLLSATAPADHPCQLNRHLRLRGSGILLPLDPQAQGGPRLLTLPFRFLWAAQDARGQGPAFALNPADGALFAVADQDRARACGPLLLPEGPERARLSLPGSEAMELAALHGAPGLSSVLCVGLHLTPGLPCLAWRGQDGTPRLGFAPGAPQHPHCQLYGRGPEGERRASLDLSGDPPSARLPWHPGPEDGPLSYNLLEQPDADGGYDLILAYPDGHGLWRTDPTTGRRVNTATGRPIHGRQEFPDVLQPDGSLFALTLGEAKELDALLAAGRVAPFILDARRSMRLCTPMDLLRYTVRRKLEHA</sequence>
<dbReference type="GO" id="GO:0016779">
    <property type="term" value="F:nucleotidyltransferase activity"/>
    <property type="evidence" value="ECO:0007669"/>
    <property type="project" value="UniProtKB-ARBA"/>
</dbReference>
<evidence type="ECO:0000259" key="2">
    <source>
        <dbReference type="Pfam" id="PF12804"/>
    </source>
</evidence>
<dbReference type="AlphaFoldDB" id="A0A239BVK0"/>
<feature type="region of interest" description="Disordered" evidence="1">
    <location>
        <begin position="278"/>
        <end position="306"/>
    </location>
</feature>
<accession>A0A239BVK0</accession>
<dbReference type="InterPro" id="IPR025877">
    <property type="entry name" value="MobA-like_NTP_Trfase"/>
</dbReference>
<name>A0A239BVK0_9BACT</name>
<dbReference type="Gene3D" id="3.90.550.10">
    <property type="entry name" value="Spore Coat Polysaccharide Biosynthesis Protein SpsA, Chain A"/>
    <property type="match status" value="1"/>
</dbReference>
<dbReference type="EMBL" id="FZOC01000006">
    <property type="protein sequence ID" value="SNS11183.1"/>
    <property type="molecule type" value="Genomic_DNA"/>
</dbReference>
<dbReference type="Pfam" id="PF12804">
    <property type="entry name" value="NTP_transf_3"/>
    <property type="match status" value="1"/>
</dbReference>
<dbReference type="InterPro" id="IPR029044">
    <property type="entry name" value="Nucleotide-diphossugar_trans"/>
</dbReference>
<dbReference type="OrthoDB" id="9941169at2"/>
<evidence type="ECO:0000256" key="1">
    <source>
        <dbReference type="SAM" id="MobiDB-lite"/>
    </source>
</evidence>
<keyword evidence="3" id="KW-0808">Transferase</keyword>
<keyword evidence="4" id="KW-1185">Reference proteome</keyword>